<protein>
    <submittedName>
        <fullName evidence="7">Uncharacterized protein</fullName>
    </submittedName>
</protein>
<name>A0A7R9D8Z6_TIMCR</name>
<keyword evidence="2" id="KW-0813">Transport</keyword>
<proteinExistence type="predicted"/>
<evidence type="ECO:0000256" key="1">
    <source>
        <dbReference type="ARBA" id="ARBA00004141"/>
    </source>
</evidence>
<evidence type="ECO:0000256" key="2">
    <source>
        <dbReference type="ARBA" id="ARBA00022448"/>
    </source>
</evidence>
<evidence type="ECO:0000313" key="7">
    <source>
        <dbReference type="EMBL" id="CAD7410323.1"/>
    </source>
</evidence>
<dbReference type="PANTHER" id="PTHR23511:SF5">
    <property type="entry name" value="MAJOR FACILITATOR-TYPE TRANSPORTER HXNZ-RELATED"/>
    <property type="match status" value="1"/>
</dbReference>
<comment type="subcellular location">
    <subcellularLocation>
        <location evidence="1">Membrane</location>
        <topology evidence="1">Multi-pass membrane protein</topology>
    </subcellularLocation>
</comment>
<keyword evidence="3 6" id="KW-0812">Transmembrane</keyword>
<evidence type="ECO:0000256" key="4">
    <source>
        <dbReference type="ARBA" id="ARBA00022989"/>
    </source>
</evidence>
<sequence>MQLTHQTEKALTTLEKIALDNGKPMLLGRLVVDDDSSNPSRRGRIKDLLSPELCRTSLLLWFIWTVCAFCYYGVVLMTTELFESTESSCTRNQSMGLKPLESCTAECKTLTTQDYIDLLWTTLAEFPGLPNTATFCWSRYMQCNGSAGSHGDTLCCTGTDTIILGFGNRSVWSVFNSCSSGLFNASN</sequence>
<evidence type="ECO:0000256" key="3">
    <source>
        <dbReference type="ARBA" id="ARBA00022692"/>
    </source>
</evidence>
<reference evidence="7" key="1">
    <citation type="submission" date="2020-11" db="EMBL/GenBank/DDBJ databases">
        <authorList>
            <person name="Tran Van P."/>
        </authorList>
    </citation>
    <scope>NUCLEOTIDE SEQUENCE</scope>
</reference>
<gene>
    <name evidence="7" type="ORF">TCEB3V08_LOCUS10442</name>
</gene>
<dbReference type="GO" id="GO:0016020">
    <property type="term" value="C:membrane"/>
    <property type="evidence" value="ECO:0007669"/>
    <property type="project" value="UniProtKB-SubCell"/>
</dbReference>
<evidence type="ECO:0000256" key="5">
    <source>
        <dbReference type="ARBA" id="ARBA00023136"/>
    </source>
</evidence>
<organism evidence="7">
    <name type="scientific">Timema cristinae</name>
    <name type="common">Walking stick</name>
    <dbReference type="NCBI Taxonomy" id="61476"/>
    <lineage>
        <taxon>Eukaryota</taxon>
        <taxon>Metazoa</taxon>
        <taxon>Ecdysozoa</taxon>
        <taxon>Arthropoda</taxon>
        <taxon>Hexapoda</taxon>
        <taxon>Insecta</taxon>
        <taxon>Pterygota</taxon>
        <taxon>Neoptera</taxon>
        <taxon>Polyneoptera</taxon>
        <taxon>Phasmatodea</taxon>
        <taxon>Timematodea</taxon>
        <taxon>Timematoidea</taxon>
        <taxon>Timematidae</taxon>
        <taxon>Timema</taxon>
    </lineage>
</organism>
<accession>A0A7R9D8Z6</accession>
<dbReference type="EMBL" id="OC321596">
    <property type="protein sequence ID" value="CAD7410323.1"/>
    <property type="molecule type" value="Genomic_DNA"/>
</dbReference>
<dbReference type="AlphaFoldDB" id="A0A7R9D8Z6"/>
<keyword evidence="4 6" id="KW-1133">Transmembrane helix</keyword>
<evidence type="ECO:0000256" key="6">
    <source>
        <dbReference type="SAM" id="Phobius"/>
    </source>
</evidence>
<dbReference type="PANTHER" id="PTHR23511">
    <property type="entry name" value="SYNAPTIC VESICLE GLYCOPROTEIN 2"/>
    <property type="match status" value="1"/>
</dbReference>
<keyword evidence="5 6" id="KW-0472">Membrane</keyword>
<feature type="transmembrane region" description="Helical" evidence="6">
    <location>
        <begin position="58"/>
        <end position="78"/>
    </location>
</feature>